<organism evidence="6 7">
    <name type="scientific">Vreelandella sulfidaeris</name>
    <dbReference type="NCBI Taxonomy" id="115553"/>
    <lineage>
        <taxon>Bacteria</taxon>
        <taxon>Pseudomonadati</taxon>
        <taxon>Pseudomonadota</taxon>
        <taxon>Gammaproteobacteria</taxon>
        <taxon>Oceanospirillales</taxon>
        <taxon>Halomonadaceae</taxon>
        <taxon>Vreelandella</taxon>
    </lineage>
</organism>
<dbReference type="Pfam" id="PF13442">
    <property type="entry name" value="Cytochrome_CBB3"/>
    <property type="match status" value="1"/>
</dbReference>
<keyword evidence="1 4" id="KW-0349">Heme</keyword>
<accession>A0A365TI30</accession>
<dbReference type="Proteomes" id="UP000252204">
    <property type="component" value="Unassembled WGS sequence"/>
</dbReference>
<dbReference type="GO" id="GO:0009055">
    <property type="term" value="F:electron transfer activity"/>
    <property type="evidence" value="ECO:0007669"/>
    <property type="project" value="InterPro"/>
</dbReference>
<comment type="caution">
    <text evidence="6">The sequence shown here is derived from an EMBL/GenBank/DDBJ whole genome shotgun (WGS) entry which is preliminary data.</text>
</comment>
<evidence type="ECO:0000256" key="4">
    <source>
        <dbReference type="PROSITE-ProRule" id="PRU00433"/>
    </source>
</evidence>
<dbReference type="OrthoDB" id="9765171at2"/>
<evidence type="ECO:0000313" key="6">
    <source>
        <dbReference type="EMBL" id="RBI65155.1"/>
    </source>
</evidence>
<evidence type="ECO:0000256" key="1">
    <source>
        <dbReference type="ARBA" id="ARBA00022617"/>
    </source>
</evidence>
<dbReference type="InterPro" id="IPR009056">
    <property type="entry name" value="Cyt_c-like_dom"/>
</dbReference>
<dbReference type="EMBL" id="QNTU01000023">
    <property type="protein sequence ID" value="RBI65155.1"/>
    <property type="molecule type" value="Genomic_DNA"/>
</dbReference>
<gene>
    <name evidence="6" type="ORF">DQ400_19205</name>
</gene>
<keyword evidence="2 4" id="KW-0479">Metal-binding</keyword>
<evidence type="ECO:0000313" key="7">
    <source>
        <dbReference type="Proteomes" id="UP000252204"/>
    </source>
</evidence>
<reference evidence="7" key="1">
    <citation type="submission" date="2018-06" db="EMBL/GenBank/DDBJ databases">
        <title>Whole genome sequencing of four bacterial strains from South Shetland trench revealing bio-synthetic gene clusters.</title>
        <authorList>
            <person name="Abdel-Mageed W.M."/>
            <person name="Lehri B."/>
            <person name="Jarmusch S."/>
            <person name="Miranda K."/>
            <person name="Goodfellow M."/>
            <person name="Jaspars M."/>
            <person name="Karlyshev A.V."/>
        </authorList>
    </citation>
    <scope>NUCLEOTIDE SEQUENCE [LARGE SCALE GENOMIC DNA]</scope>
    <source>
        <strain evidence="7">SST4</strain>
    </source>
</reference>
<dbReference type="RefSeq" id="WP_045812310.1">
    <property type="nucleotide sequence ID" value="NZ_QNTU01000023.1"/>
</dbReference>
<proteinExistence type="predicted"/>
<evidence type="ECO:0000259" key="5">
    <source>
        <dbReference type="PROSITE" id="PS51007"/>
    </source>
</evidence>
<protein>
    <submittedName>
        <fullName evidence="6">Cytochrome c</fullName>
    </submittedName>
</protein>
<evidence type="ECO:0000256" key="3">
    <source>
        <dbReference type="ARBA" id="ARBA00023004"/>
    </source>
</evidence>
<dbReference type="GO" id="GO:0020037">
    <property type="term" value="F:heme binding"/>
    <property type="evidence" value="ECO:0007669"/>
    <property type="project" value="InterPro"/>
</dbReference>
<dbReference type="AlphaFoldDB" id="A0A365TI30"/>
<dbReference type="GO" id="GO:0046872">
    <property type="term" value="F:metal ion binding"/>
    <property type="evidence" value="ECO:0007669"/>
    <property type="project" value="UniProtKB-KW"/>
</dbReference>
<dbReference type="InterPro" id="IPR036909">
    <property type="entry name" value="Cyt_c-like_dom_sf"/>
</dbReference>
<dbReference type="SUPFAM" id="SSF46626">
    <property type="entry name" value="Cytochrome c"/>
    <property type="match status" value="1"/>
</dbReference>
<keyword evidence="3 4" id="KW-0408">Iron</keyword>
<feature type="domain" description="Cytochrome c" evidence="5">
    <location>
        <begin position="75"/>
        <end position="161"/>
    </location>
</feature>
<dbReference type="Gene3D" id="1.10.760.10">
    <property type="entry name" value="Cytochrome c-like domain"/>
    <property type="match status" value="1"/>
</dbReference>
<sequence length="181" mass="19969">MQPKTKHLALGAAFGLAILVLILLLVVVWVAYSGTYNIAATQGHQPLVRWTLMTTMKNSVADRAEAITTPSMNDEMVTAGATDYKSMCQHCHGGPGVRQSEWARGMLPEPPHLTDTISEWEPREVFWLAKHGIRMSGMPAFGPTHSDDEIWNITAFVMRLPGMTEDEYASFETGSSTDHGH</sequence>
<evidence type="ECO:0000256" key="2">
    <source>
        <dbReference type="ARBA" id="ARBA00022723"/>
    </source>
</evidence>
<dbReference type="PROSITE" id="PS51007">
    <property type="entry name" value="CYTC"/>
    <property type="match status" value="1"/>
</dbReference>
<name>A0A365TI30_9GAMM</name>
<keyword evidence="7" id="KW-1185">Reference proteome</keyword>